<reference evidence="2 3" key="1">
    <citation type="submission" date="2022-08" db="EMBL/GenBank/DDBJ databases">
        <title>Polyphasic taxonomy analysis of Qipengyuania sp.RS5-5.</title>
        <authorList>
            <person name="Xamxidin M."/>
            <person name="Wu M."/>
        </authorList>
    </citation>
    <scope>NUCLEOTIDE SEQUENCE [LARGE SCALE GENOMIC DNA]</scope>
    <source>
        <strain evidence="2 3">RS5-5</strain>
    </source>
</reference>
<dbReference type="RefSeq" id="WP_257596075.1">
    <property type="nucleotide sequence ID" value="NZ_JANKHH010000005.1"/>
</dbReference>
<evidence type="ECO:0000256" key="1">
    <source>
        <dbReference type="SAM" id="SignalP"/>
    </source>
</evidence>
<feature type="chain" id="PRO_5046349563" description="DUF3617 family protein" evidence="1">
    <location>
        <begin position="33"/>
        <end position="139"/>
    </location>
</feature>
<evidence type="ECO:0000313" key="3">
    <source>
        <dbReference type="Proteomes" id="UP001206067"/>
    </source>
</evidence>
<evidence type="ECO:0008006" key="4">
    <source>
        <dbReference type="Google" id="ProtNLM"/>
    </source>
</evidence>
<keyword evidence="3" id="KW-1185">Reference proteome</keyword>
<proteinExistence type="predicted"/>
<dbReference type="Proteomes" id="UP001206067">
    <property type="component" value="Unassembled WGS sequence"/>
</dbReference>
<accession>A0ABT1XRI7</accession>
<comment type="caution">
    <text evidence="2">The sequence shown here is derived from an EMBL/GenBank/DDBJ whole genome shotgun (WGS) entry which is preliminary data.</text>
</comment>
<protein>
    <recommendedName>
        <fullName evidence="4">DUF3617 family protein</fullName>
    </recommendedName>
</protein>
<keyword evidence="1" id="KW-0732">Signal</keyword>
<name>A0ABT1XRI7_9SPHN</name>
<sequence length="139" mass="15049">MRLRKKLPQNALRAFGGGAAALCLLAPAAAQAPSLAMLDGLEKGEWALKFRDSTPARKICARTGRELLQLRHTATNCSRYVVEDGSNEVTVQYTCPGDGYGRTNIRRETKSLVQISGQGIKGDIPFQFSAEARRSGPCP</sequence>
<evidence type="ECO:0000313" key="2">
    <source>
        <dbReference type="EMBL" id="MCR2834273.1"/>
    </source>
</evidence>
<dbReference type="EMBL" id="JANKHH010000005">
    <property type="protein sequence ID" value="MCR2834273.1"/>
    <property type="molecule type" value="Genomic_DNA"/>
</dbReference>
<gene>
    <name evidence="2" type="ORF">NSO95_09980</name>
</gene>
<feature type="signal peptide" evidence="1">
    <location>
        <begin position="1"/>
        <end position="32"/>
    </location>
</feature>
<organism evidence="2 3">
    <name type="scientific">Parerythrobacter lacustris</name>
    <dbReference type="NCBI Taxonomy" id="2969984"/>
    <lineage>
        <taxon>Bacteria</taxon>
        <taxon>Pseudomonadati</taxon>
        <taxon>Pseudomonadota</taxon>
        <taxon>Alphaproteobacteria</taxon>
        <taxon>Sphingomonadales</taxon>
        <taxon>Erythrobacteraceae</taxon>
        <taxon>Parerythrobacter</taxon>
    </lineage>
</organism>